<sequence length="711" mass="82439">MLFNYWKITITIGVLFFVTCFNSYAQLTKINDYRTLKSKTQDSDIILLGEADHYNKFVLEEKVNFTKYLHDSLGFDLLLFESSVYDMDQVNQLLIKGTSESGILFKGIYNAWHHSKPMYDLSKYILASANKNDTLFVGGFDPQFYSGTFFNNLSIDFNKYLKETKIVCSENYIEALNTIITQVGNDYSLPETYNERFRNDTLELIQKLSSQNTTSALFWIKNLTSILGTCTLIQENKSDGIDIKSADVQLRDSLMYENIKYHINTKNKKIICWAANTHIANDLSGIHSSTDTTIQNFKGISYFLNKYTDKKITSIAFTDLAGIENVKEYIEYGQLSANEKAYIKLDSVDLYGFSSLIGNSPITGDYPHGNWKNTFNYGIIIHSSKDVHIEGEVVDASDLTTVPYVNIQFENSNIYAHTDLNGKFSFKIKEENLEKKMILSHLGYETISIQPNKNLMKIELLPNVDYLDEVEVSGKKISGYEYFKPIIENHLKLSPKTPTKYTLYYQSEDLFKDTLVIEASLEFIIDDQLKEPIHLNSTISNKRIIDENSPIFPYPIAVVSDPYINVDNSMFSKKFLNKIIIDSIQSIKNDQTTYTSINYHTNYNKKKYKGTIIVNSNDNFILNHKYSIEHIDRTLKEFEIRYAMKGEYIYPTFAEMHLKGTMFYRGTLLEFNHRNTIFIMSIVKDYTRKIYHRIYDLKKAKYSKKFWDNLN</sequence>
<gene>
    <name evidence="1" type="ORF">NH26_20365</name>
</gene>
<dbReference type="Gene3D" id="3.40.1660.10">
    <property type="entry name" value="EreA-like (biosynthetic domain)"/>
    <property type="match status" value="1"/>
</dbReference>
<dbReference type="Pfam" id="PF13715">
    <property type="entry name" value="CarbopepD_reg_2"/>
    <property type="match status" value="1"/>
</dbReference>
<dbReference type="Pfam" id="PF05139">
    <property type="entry name" value="Erythro_esteras"/>
    <property type="match status" value="1"/>
</dbReference>
<organism evidence="1 2">
    <name type="scientific">Flammeovirga pacifica</name>
    <dbReference type="NCBI Taxonomy" id="915059"/>
    <lineage>
        <taxon>Bacteria</taxon>
        <taxon>Pseudomonadati</taxon>
        <taxon>Bacteroidota</taxon>
        <taxon>Cytophagia</taxon>
        <taxon>Cytophagales</taxon>
        <taxon>Flammeovirgaceae</taxon>
        <taxon>Flammeovirga</taxon>
    </lineage>
</organism>
<evidence type="ECO:0008006" key="3">
    <source>
        <dbReference type="Google" id="ProtNLM"/>
    </source>
</evidence>
<dbReference type="OrthoDB" id="9810066at2"/>
<dbReference type="EMBL" id="JRYR02000002">
    <property type="protein sequence ID" value="OHX63967.1"/>
    <property type="molecule type" value="Genomic_DNA"/>
</dbReference>
<dbReference type="AlphaFoldDB" id="A0A1S1YSG4"/>
<evidence type="ECO:0000313" key="1">
    <source>
        <dbReference type="EMBL" id="OHX63967.1"/>
    </source>
</evidence>
<keyword evidence="2" id="KW-1185">Reference proteome</keyword>
<name>A0A1S1YSG4_FLAPC</name>
<protein>
    <recommendedName>
        <fullName evidence="3">Erythromycin esterase</fullName>
    </recommendedName>
</protein>
<comment type="caution">
    <text evidence="1">The sequence shown here is derived from an EMBL/GenBank/DDBJ whole genome shotgun (WGS) entry which is preliminary data.</text>
</comment>
<dbReference type="Proteomes" id="UP000179797">
    <property type="component" value="Unassembled WGS sequence"/>
</dbReference>
<evidence type="ECO:0000313" key="2">
    <source>
        <dbReference type="Proteomes" id="UP000179797"/>
    </source>
</evidence>
<dbReference type="RefSeq" id="WP_044217946.1">
    <property type="nucleotide sequence ID" value="NZ_JRYR02000002.1"/>
</dbReference>
<accession>A0A1S1YSG4</accession>
<dbReference type="SUPFAM" id="SSF159501">
    <property type="entry name" value="EreA/ChaN-like"/>
    <property type="match status" value="1"/>
</dbReference>
<dbReference type="PANTHER" id="PTHR31299">
    <property type="entry name" value="ESTERASE, PUTATIVE (AFU_ORTHOLOGUE AFUA_1G05850)-RELATED"/>
    <property type="match status" value="1"/>
</dbReference>
<dbReference type="PANTHER" id="PTHR31299:SF0">
    <property type="entry name" value="ESTERASE, PUTATIVE (AFU_ORTHOLOGUE AFUA_1G05850)-RELATED"/>
    <property type="match status" value="1"/>
</dbReference>
<dbReference type="InterPro" id="IPR008969">
    <property type="entry name" value="CarboxyPept-like_regulatory"/>
</dbReference>
<proteinExistence type="predicted"/>
<reference evidence="1 2" key="1">
    <citation type="journal article" date="2012" name="Int. J. Syst. Evol. Microbiol.">
        <title>Flammeovirga pacifica sp. nov., isolated from deep-sea sediment.</title>
        <authorList>
            <person name="Xu H."/>
            <person name="Fu Y."/>
            <person name="Yang N."/>
            <person name="Ding Z."/>
            <person name="Lai Q."/>
            <person name="Zeng R."/>
        </authorList>
    </citation>
    <scope>NUCLEOTIDE SEQUENCE [LARGE SCALE GENOMIC DNA]</scope>
    <source>
        <strain evidence="2">DSM 24597 / LMG 26175 / WPAGA1</strain>
    </source>
</reference>
<dbReference type="SUPFAM" id="SSF49464">
    <property type="entry name" value="Carboxypeptidase regulatory domain-like"/>
    <property type="match status" value="1"/>
</dbReference>
<dbReference type="STRING" id="915059.NH26_20365"/>
<dbReference type="Gene3D" id="1.20.1440.30">
    <property type="entry name" value="Biosynthetic Protein domain"/>
    <property type="match status" value="1"/>
</dbReference>
<dbReference type="Gene3D" id="3.30.1870.10">
    <property type="entry name" value="EreA-like, domain 2"/>
    <property type="match status" value="1"/>
</dbReference>
<dbReference type="GO" id="GO:0046677">
    <property type="term" value="P:response to antibiotic"/>
    <property type="evidence" value="ECO:0007669"/>
    <property type="project" value="InterPro"/>
</dbReference>
<dbReference type="InterPro" id="IPR007815">
    <property type="entry name" value="Emycin_Estase"/>
</dbReference>
<dbReference type="InterPro" id="IPR052036">
    <property type="entry name" value="Hydrolase/PRTase-associated"/>
</dbReference>